<feature type="non-terminal residue" evidence="3">
    <location>
        <position position="1"/>
    </location>
</feature>
<dbReference type="InterPro" id="IPR005162">
    <property type="entry name" value="Retrotrans_gag_dom"/>
</dbReference>
<evidence type="ECO:0000256" key="1">
    <source>
        <dbReference type="SAM" id="MobiDB-lite"/>
    </source>
</evidence>
<evidence type="ECO:0000259" key="2">
    <source>
        <dbReference type="Pfam" id="PF03732"/>
    </source>
</evidence>
<organism evidence="3 4">
    <name type="scientific">Colocasia esculenta</name>
    <name type="common">Wild taro</name>
    <name type="synonym">Arum esculentum</name>
    <dbReference type="NCBI Taxonomy" id="4460"/>
    <lineage>
        <taxon>Eukaryota</taxon>
        <taxon>Viridiplantae</taxon>
        <taxon>Streptophyta</taxon>
        <taxon>Embryophyta</taxon>
        <taxon>Tracheophyta</taxon>
        <taxon>Spermatophyta</taxon>
        <taxon>Magnoliopsida</taxon>
        <taxon>Liliopsida</taxon>
        <taxon>Araceae</taxon>
        <taxon>Aroideae</taxon>
        <taxon>Colocasieae</taxon>
        <taxon>Colocasia</taxon>
    </lineage>
</organism>
<reference evidence="3" key="1">
    <citation type="submission" date="2017-07" db="EMBL/GenBank/DDBJ databases">
        <title>Taro Niue Genome Assembly and Annotation.</title>
        <authorList>
            <person name="Atibalentja N."/>
            <person name="Keating K."/>
            <person name="Fields C.J."/>
        </authorList>
    </citation>
    <scope>NUCLEOTIDE SEQUENCE</scope>
    <source>
        <strain evidence="3">Niue_2</strain>
        <tissue evidence="3">Leaf</tissue>
    </source>
</reference>
<feature type="compositionally biased region" description="Low complexity" evidence="1">
    <location>
        <begin position="497"/>
        <end position="506"/>
    </location>
</feature>
<feature type="compositionally biased region" description="Basic and acidic residues" evidence="1">
    <location>
        <begin position="510"/>
        <end position="522"/>
    </location>
</feature>
<feature type="region of interest" description="Disordered" evidence="1">
    <location>
        <begin position="484"/>
        <end position="522"/>
    </location>
</feature>
<evidence type="ECO:0000313" key="4">
    <source>
        <dbReference type="Proteomes" id="UP000652761"/>
    </source>
</evidence>
<evidence type="ECO:0000313" key="3">
    <source>
        <dbReference type="EMBL" id="MQL72057.1"/>
    </source>
</evidence>
<dbReference type="Proteomes" id="UP000652761">
    <property type="component" value="Unassembled WGS sequence"/>
</dbReference>
<dbReference type="EMBL" id="NMUH01000118">
    <property type="protein sequence ID" value="MQL72057.1"/>
    <property type="molecule type" value="Genomic_DNA"/>
</dbReference>
<keyword evidence="4" id="KW-1185">Reference proteome</keyword>
<name>A0A843TPW8_COLES</name>
<sequence length="522" mass="58075">MEDWMAEGPDGDLLLKDGERADSLGDWCVSCVFLLSVSSCAKHQQKTSVELTGKPLQKMARLPLQMENLLLSTDAVAQESDVAAMHETEADSATADLECGVDVWCVQVWCRQGIWTSSLGGLIGDSLVDANLCDLQNIGLPESSSLTPFSLSLALSSCLLLPHYFQELYKDHWRNVERETVTNRPRKRWIVVQLPDSRGSPLPPQVRVRRTFLDRRPVQSPVVAVQGQYLQQCSSSSVVSVVVQCSSNKVASCLLSSVVPRGMPQALIKYVIGLTGLAEVFRHSWYQSKKFEMADRRDWGGGGDDPEESTQRMIERIWESLTDIQRRMDQQAPVPPVAVPPGDGETVPIAPVPPGVEVPFVAPVPPPPPVLLAEEPVMQVEKFLRLQPPTYSGGPNPDTAEHWVHEIERVFATMRCPAADKVVLAAYQLRGFALEWWRLKMQTTFAGRTEEAITWSEFLDVFNDTFFPIQVQQVKREQFQTLQQGNSSSMGMEEVCSSSSLSSLNSRKQVVAEEHHSSEEEA</sequence>
<dbReference type="Pfam" id="PF03732">
    <property type="entry name" value="Retrotrans_gag"/>
    <property type="match status" value="1"/>
</dbReference>
<dbReference type="OrthoDB" id="786614at2759"/>
<feature type="domain" description="Retrotransposon gag" evidence="2">
    <location>
        <begin position="424"/>
        <end position="488"/>
    </location>
</feature>
<accession>A0A843TPW8</accession>
<comment type="caution">
    <text evidence="3">The sequence shown here is derived from an EMBL/GenBank/DDBJ whole genome shotgun (WGS) entry which is preliminary data.</text>
</comment>
<protein>
    <recommendedName>
        <fullName evidence="2">Retrotransposon gag domain-containing protein</fullName>
    </recommendedName>
</protein>
<proteinExistence type="predicted"/>
<gene>
    <name evidence="3" type="ORF">Taro_004380</name>
</gene>
<dbReference type="AlphaFoldDB" id="A0A843TPW8"/>